<reference evidence="3 4" key="1">
    <citation type="journal article" date="2021" name="BMC Biol.">
        <title>Horizontally acquired antibacterial genes associated with adaptive radiation of ladybird beetles.</title>
        <authorList>
            <person name="Li H.S."/>
            <person name="Tang X.F."/>
            <person name="Huang Y.H."/>
            <person name="Xu Z.Y."/>
            <person name="Chen M.L."/>
            <person name="Du X.Y."/>
            <person name="Qiu B.Y."/>
            <person name="Chen P.T."/>
            <person name="Zhang W."/>
            <person name="Slipinski A."/>
            <person name="Escalona H.E."/>
            <person name="Waterhouse R.M."/>
            <person name="Zwick A."/>
            <person name="Pang H."/>
        </authorList>
    </citation>
    <scope>NUCLEOTIDE SEQUENCE [LARGE SCALE GENOMIC DNA]</scope>
    <source>
        <strain evidence="3">SYSU2018</strain>
    </source>
</reference>
<comment type="caution">
    <text evidence="3">The sequence shown here is derived from an EMBL/GenBank/DDBJ whole genome shotgun (WGS) entry which is preliminary data.</text>
</comment>
<feature type="coiled-coil region" evidence="1">
    <location>
        <begin position="9"/>
        <end position="36"/>
    </location>
</feature>
<dbReference type="EMBL" id="JABFTP020000144">
    <property type="protein sequence ID" value="KAL3281824.1"/>
    <property type="molecule type" value="Genomic_DNA"/>
</dbReference>
<feature type="compositionally biased region" description="Polar residues" evidence="2">
    <location>
        <begin position="71"/>
        <end position="89"/>
    </location>
</feature>
<evidence type="ECO:0000256" key="1">
    <source>
        <dbReference type="SAM" id="Coils"/>
    </source>
</evidence>
<proteinExistence type="predicted"/>
<protein>
    <submittedName>
        <fullName evidence="3">Uncharacterized protein</fullName>
    </submittedName>
</protein>
<keyword evidence="1" id="KW-0175">Coiled coil</keyword>
<evidence type="ECO:0000313" key="3">
    <source>
        <dbReference type="EMBL" id="KAL3281824.1"/>
    </source>
</evidence>
<accession>A0ABD2NT81</accession>
<name>A0ABD2NT81_9CUCU</name>
<keyword evidence="4" id="KW-1185">Reference proteome</keyword>
<gene>
    <name evidence="3" type="ORF">HHI36_005024</name>
</gene>
<evidence type="ECO:0000256" key="2">
    <source>
        <dbReference type="SAM" id="MobiDB-lite"/>
    </source>
</evidence>
<dbReference type="AlphaFoldDB" id="A0ABD2NT81"/>
<organism evidence="3 4">
    <name type="scientific">Cryptolaemus montrouzieri</name>
    <dbReference type="NCBI Taxonomy" id="559131"/>
    <lineage>
        <taxon>Eukaryota</taxon>
        <taxon>Metazoa</taxon>
        <taxon>Ecdysozoa</taxon>
        <taxon>Arthropoda</taxon>
        <taxon>Hexapoda</taxon>
        <taxon>Insecta</taxon>
        <taxon>Pterygota</taxon>
        <taxon>Neoptera</taxon>
        <taxon>Endopterygota</taxon>
        <taxon>Coleoptera</taxon>
        <taxon>Polyphaga</taxon>
        <taxon>Cucujiformia</taxon>
        <taxon>Coccinelloidea</taxon>
        <taxon>Coccinellidae</taxon>
        <taxon>Scymninae</taxon>
        <taxon>Scymnini</taxon>
        <taxon>Cryptolaemus</taxon>
    </lineage>
</organism>
<sequence length="324" mass="37505">MEDTTKNLNDSSEQHVQELRLENDNLYKQVQKLTKENSSLMLLVEESIDEEYLSLKEKNSKLLLVSESITASKSPTQGKQHSDLKSNMPQPKKKKQDQTENVGLTEVVHKALEDMEYRRSSQQIDQGLFPVPKASFSARLKKINKNDRNPNNNQLRKEKDATTTPLILQVIDRYQTKKSFEISYLAYAAGPPKADSTKKEPSAYAHTKTRSNKEDGDMARKSYNSWKKYVTQIRFFYNKMIDGMYENENDRSRVTYLVEDDISDMKENSEPRKNVIYGTLDRPGLLEAYMPMSEILVTKVQLRHSPKDITEYVKQKPPRGRHGM</sequence>
<dbReference type="Proteomes" id="UP001516400">
    <property type="component" value="Unassembled WGS sequence"/>
</dbReference>
<feature type="region of interest" description="Disordered" evidence="2">
    <location>
        <begin position="71"/>
        <end position="103"/>
    </location>
</feature>
<evidence type="ECO:0000313" key="4">
    <source>
        <dbReference type="Proteomes" id="UP001516400"/>
    </source>
</evidence>
<feature type="region of interest" description="Disordered" evidence="2">
    <location>
        <begin position="191"/>
        <end position="217"/>
    </location>
</feature>